<evidence type="ECO:0000313" key="3">
    <source>
        <dbReference type="Proteomes" id="UP000315295"/>
    </source>
</evidence>
<gene>
    <name evidence="2" type="ORF">C1H46_023567</name>
</gene>
<dbReference type="AlphaFoldDB" id="A0A540LWT6"/>
<dbReference type="EMBL" id="VIEB01000439">
    <property type="protein sequence ID" value="TQD90888.1"/>
    <property type="molecule type" value="Genomic_DNA"/>
</dbReference>
<sequence length="139" mass="14782">MIRTVILARESPITFKEFRAQLIGAEKNIESRVQSLVHSMAAMYVNGHSPLGVGMNSSSSSDSYVIGSAPASPRFGYGFTGSNSQILSQSSSQRGYQSNGNGPIAGNGFSSNSNNGSNQGQRYFGTSSNSYWPKGNWGL</sequence>
<organism evidence="2 3">
    <name type="scientific">Malus baccata</name>
    <name type="common">Siberian crab apple</name>
    <name type="synonym">Pyrus baccata</name>
    <dbReference type="NCBI Taxonomy" id="106549"/>
    <lineage>
        <taxon>Eukaryota</taxon>
        <taxon>Viridiplantae</taxon>
        <taxon>Streptophyta</taxon>
        <taxon>Embryophyta</taxon>
        <taxon>Tracheophyta</taxon>
        <taxon>Spermatophyta</taxon>
        <taxon>Magnoliopsida</taxon>
        <taxon>eudicotyledons</taxon>
        <taxon>Gunneridae</taxon>
        <taxon>Pentapetalae</taxon>
        <taxon>rosids</taxon>
        <taxon>fabids</taxon>
        <taxon>Rosales</taxon>
        <taxon>Rosaceae</taxon>
        <taxon>Amygdaloideae</taxon>
        <taxon>Maleae</taxon>
        <taxon>Malus</taxon>
    </lineage>
</organism>
<proteinExistence type="predicted"/>
<evidence type="ECO:0000256" key="1">
    <source>
        <dbReference type="SAM" id="MobiDB-lite"/>
    </source>
</evidence>
<evidence type="ECO:0000313" key="2">
    <source>
        <dbReference type="EMBL" id="TQD90888.1"/>
    </source>
</evidence>
<reference evidence="2 3" key="1">
    <citation type="journal article" date="2019" name="G3 (Bethesda)">
        <title>Sequencing of a Wild Apple (Malus baccata) Genome Unravels the Differences Between Cultivated and Wild Apple Species Regarding Disease Resistance and Cold Tolerance.</title>
        <authorList>
            <person name="Chen X."/>
        </authorList>
    </citation>
    <scope>NUCLEOTIDE SEQUENCE [LARGE SCALE GENOMIC DNA]</scope>
    <source>
        <strain evidence="3">cv. Shandingzi</strain>
        <tissue evidence="2">Leaves</tissue>
    </source>
</reference>
<protein>
    <submittedName>
        <fullName evidence="2">Uncharacterized protein</fullName>
    </submittedName>
</protein>
<comment type="caution">
    <text evidence="2">The sequence shown here is derived from an EMBL/GenBank/DDBJ whole genome shotgun (WGS) entry which is preliminary data.</text>
</comment>
<accession>A0A540LWT6</accession>
<name>A0A540LWT6_MALBA</name>
<feature type="compositionally biased region" description="Low complexity" evidence="1">
    <location>
        <begin position="106"/>
        <end position="121"/>
    </location>
</feature>
<keyword evidence="3" id="KW-1185">Reference proteome</keyword>
<dbReference type="Proteomes" id="UP000315295">
    <property type="component" value="Unassembled WGS sequence"/>
</dbReference>
<feature type="region of interest" description="Disordered" evidence="1">
    <location>
        <begin position="86"/>
        <end position="127"/>
    </location>
</feature>